<sequence>MSLSKKIGVYTLSLILFLIVVFYFLKKVASSDGSAKTKNNDTPHNKLSRLESYDTQNNTPENSEERDLYGLSTNEILKRKNRGTLESPNSLNEAAEKLKDLEINEEKEVNDSLDPKKEAELAAKAFGKDFPKIGWVDVIDEYQWEEKCVIQGED</sequence>
<reference evidence="3 4" key="2">
    <citation type="submission" date="2014-03" db="EMBL/GenBank/DDBJ databases">
        <title>The Genome Sequence of Anncaliia algerae insect isolate PRA339.</title>
        <authorList>
            <consortium name="The Broad Institute Genome Sequencing Platform"/>
            <consortium name="The Broad Institute Genome Sequencing Center for Infectious Disease"/>
            <person name="Cuomo C."/>
            <person name="Becnel J."/>
            <person name="Sanscrainte N."/>
            <person name="Walker B."/>
            <person name="Young S.K."/>
            <person name="Zeng Q."/>
            <person name="Gargeya S."/>
            <person name="Fitzgerald M."/>
            <person name="Haas B."/>
            <person name="Abouelleil A."/>
            <person name="Alvarado L."/>
            <person name="Arachchi H.M."/>
            <person name="Berlin A.M."/>
            <person name="Chapman S.B."/>
            <person name="Dewar J."/>
            <person name="Goldberg J."/>
            <person name="Griggs A."/>
            <person name="Gujja S."/>
            <person name="Hansen M."/>
            <person name="Howarth C."/>
            <person name="Imamovic A."/>
            <person name="Larimer J."/>
            <person name="McCowan C."/>
            <person name="Murphy C."/>
            <person name="Neiman D."/>
            <person name="Pearson M."/>
            <person name="Priest M."/>
            <person name="Roberts A."/>
            <person name="Saif S."/>
            <person name="Shea T."/>
            <person name="Sisk P."/>
            <person name="Sykes S."/>
            <person name="Wortman J."/>
            <person name="Nusbaum C."/>
            <person name="Birren B."/>
        </authorList>
    </citation>
    <scope>NUCLEOTIDE SEQUENCE [LARGE SCALE GENOMIC DNA]</scope>
    <source>
        <strain evidence="3 4">PRA339</strain>
    </source>
</reference>
<dbReference type="EMBL" id="KK365132">
    <property type="protein sequence ID" value="KCZ82106.1"/>
    <property type="molecule type" value="Genomic_DNA"/>
</dbReference>
<feature type="transmembrane region" description="Helical" evidence="2">
    <location>
        <begin position="7"/>
        <end position="25"/>
    </location>
</feature>
<dbReference type="AlphaFoldDB" id="A0A059F593"/>
<evidence type="ECO:0000313" key="3">
    <source>
        <dbReference type="EMBL" id="KCZ82106.1"/>
    </source>
</evidence>
<dbReference type="OrthoDB" id="10310854at2759"/>
<feature type="region of interest" description="Disordered" evidence="1">
    <location>
        <begin position="32"/>
        <end position="70"/>
    </location>
</feature>
<proteinExistence type="predicted"/>
<keyword evidence="2" id="KW-0812">Transmembrane</keyword>
<reference evidence="4" key="1">
    <citation type="submission" date="2013-02" db="EMBL/GenBank/DDBJ databases">
        <authorList>
            <consortium name="The Broad Institute Genome Sequencing Platform"/>
            <person name="Cuomo C."/>
            <person name="Becnel J."/>
            <person name="Sanscrainte N."/>
            <person name="Walker B."/>
            <person name="Young S.K."/>
            <person name="Zeng Q."/>
            <person name="Gargeya S."/>
            <person name="Fitzgerald M."/>
            <person name="Haas B."/>
            <person name="Abouelleil A."/>
            <person name="Alvarado L."/>
            <person name="Arachchi H.M."/>
            <person name="Berlin A.M."/>
            <person name="Chapman S.B."/>
            <person name="Dewar J."/>
            <person name="Goldberg J."/>
            <person name="Griggs A."/>
            <person name="Gujja S."/>
            <person name="Hansen M."/>
            <person name="Howarth C."/>
            <person name="Imamovic A."/>
            <person name="Larimer J."/>
            <person name="McCowan C."/>
            <person name="Murphy C."/>
            <person name="Neiman D."/>
            <person name="Pearson M."/>
            <person name="Priest M."/>
            <person name="Roberts A."/>
            <person name="Saif S."/>
            <person name="Shea T."/>
            <person name="Sisk P."/>
            <person name="Sykes S."/>
            <person name="Wortman J."/>
            <person name="Nusbaum C."/>
            <person name="Birren B."/>
        </authorList>
    </citation>
    <scope>NUCLEOTIDE SEQUENCE [LARGE SCALE GENOMIC DNA]</scope>
    <source>
        <strain evidence="4">PRA339</strain>
    </source>
</reference>
<evidence type="ECO:0000256" key="2">
    <source>
        <dbReference type="SAM" id="Phobius"/>
    </source>
</evidence>
<keyword evidence="4" id="KW-1185">Reference proteome</keyword>
<dbReference type="HOGENOM" id="CLU_1703772_0_0_1"/>
<accession>A0A059F593</accession>
<keyword evidence="2" id="KW-1133">Transmembrane helix</keyword>
<dbReference type="Proteomes" id="UP000030655">
    <property type="component" value="Unassembled WGS sequence"/>
</dbReference>
<gene>
    <name evidence="3" type="ORF">H312_00381</name>
</gene>
<name>A0A059F593_9MICR</name>
<evidence type="ECO:0000313" key="4">
    <source>
        <dbReference type="Proteomes" id="UP000030655"/>
    </source>
</evidence>
<protein>
    <submittedName>
        <fullName evidence="3">Uncharacterized protein</fullName>
    </submittedName>
</protein>
<evidence type="ECO:0000256" key="1">
    <source>
        <dbReference type="SAM" id="MobiDB-lite"/>
    </source>
</evidence>
<dbReference type="VEuPathDB" id="MicrosporidiaDB:H312_00381"/>
<organism evidence="3 4">
    <name type="scientific">Anncaliia algerae PRA339</name>
    <dbReference type="NCBI Taxonomy" id="1288291"/>
    <lineage>
        <taxon>Eukaryota</taxon>
        <taxon>Fungi</taxon>
        <taxon>Fungi incertae sedis</taxon>
        <taxon>Microsporidia</taxon>
        <taxon>Tubulinosematoidea</taxon>
        <taxon>Tubulinosematidae</taxon>
        <taxon>Anncaliia</taxon>
    </lineage>
</organism>
<keyword evidence="2" id="KW-0472">Membrane</keyword>
<feature type="compositionally biased region" description="Basic and acidic residues" evidence="1">
    <location>
        <begin position="38"/>
        <end position="52"/>
    </location>
</feature>